<keyword evidence="2" id="KW-1185">Reference proteome</keyword>
<evidence type="ECO:0000313" key="1">
    <source>
        <dbReference type="EMBL" id="QKJ28223.1"/>
    </source>
</evidence>
<accession>A0A7D4PRK7</accession>
<reference evidence="1 2" key="1">
    <citation type="submission" date="2020-05" db="EMBL/GenBank/DDBJ databases">
        <title>Mucilaginibacter mali sp. nov.</title>
        <authorList>
            <person name="Kim H.S."/>
            <person name="Lee K.C."/>
            <person name="Suh M.K."/>
            <person name="Kim J.-S."/>
            <person name="Han K.-I."/>
            <person name="Eom M.K."/>
            <person name="Shin Y.K."/>
            <person name="Lee J.-S."/>
        </authorList>
    </citation>
    <scope>NUCLEOTIDE SEQUENCE [LARGE SCALE GENOMIC DNA]</scope>
    <source>
        <strain evidence="1 2">G2-14</strain>
    </source>
</reference>
<dbReference type="Proteomes" id="UP000505355">
    <property type="component" value="Chromosome"/>
</dbReference>
<name>A0A7D4PRK7_9SPHI</name>
<dbReference type="RefSeq" id="WP_173412925.1">
    <property type="nucleotide sequence ID" value="NZ_CP054139.1"/>
</dbReference>
<proteinExistence type="predicted"/>
<evidence type="ECO:0000313" key="2">
    <source>
        <dbReference type="Proteomes" id="UP000505355"/>
    </source>
</evidence>
<sequence>MSVRTECWDIAHEWANRQDGSGIGAGGNMLYGGGCVYSYGDHFIIAKHVKNEAGERAVLFTERTYSQTTAKHIAIVRNASSHLNIIHVADPALTHEEVFADWKQRIITIAEKLAQAKRPQKYATLIADLYSEAQRYADFFGQAIPEQLAQAGNIRNSEQFADYLAKDREERAIEQAKQKKRSQKLQQAKLKAWRAFETNSFISADGWDYLRCNVNTCEVETTQQITFSLYEGKALFSFISDTIAKGGCSDCKETFLGQYPIIEVSKDQIRIGCHKVAIKEINRFADQQGWL</sequence>
<dbReference type="AlphaFoldDB" id="A0A7D4PRK7"/>
<protein>
    <submittedName>
        <fullName evidence="1">Uncharacterized protein</fullName>
    </submittedName>
</protein>
<dbReference type="EMBL" id="CP054139">
    <property type="protein sequence ID" value="QKJ28223.1"/>
    <property type="molecule type" value="Genomic_DNA"/>
</dbReference>
<gene>
    <name evidence="1" type="ORF">HQ865_00085</name>
</gene>
<organism evidence="1 2">
    <name type="scientific">Mucilaginibacter mali</name>
    <dbReference type="NCBI Taxonomy" id="2740462"/>
    <lineage>
        <taxon>Bacteria</taxon>
        <taxon>Pseudomonadati</taxon>
        <taxon>Bacteroidota</taxon>
        <taxon>Sphingobacteriia</taxon>
        <taxon>Sphingobacteriales</taxon>
        <taxon>Sphingobacteriaceae</taxon>
        <taxon>Mucilaginibacter</taxon>
    </lineage>
</organism>
<dbReference type="KEGG" id="mmab:HQ865_00085"/>